<dbReference type="EMBL" id="JBCEZU010000134">
    <property type="protein sequence ID" value="KAK9525812.1"/>
    <property type="molecule type" value="Genomic_DNA"/>
</dbReference>
<proteinExistence type="predicted"/>
<feature type="region of interest" description="Disordered" evidence="1">
    <location>
        <begin position="24"/>
        <end position="43"/>
    </location>
</feature>
<gene>
    <name evidence="2" type="ORF">VZT92_016490</name>
</gene>
<protein>
    <submittedName>
        <fullName evidence="2">Uncharacterized protein</fullName>
    </submittedName>
</protein>
<keyword evidence="3" id="KW-1185">Reference proteome</keyword>
<organism evidence="2 3">
    <name type="scientific">Zoarces viviparus</name>
    <name type="common">Viviparous eelpout</name>
    <name type="synonym">Blennius viviparus</name>
    <dbReference type="NCBI Taxonomy" id="48416"/>
    <lineage>
        <taxon>Eukaryota</taxon>
        <taxon>Metazoa</taxon>
        <taxon>Chordata</taxon>
        <taxon>Craniata</taxon>
        <taxon>Vertebrata</taxon>
        <taxon>Euteleostomi</taxon>
        <taxon>Actinopterygii</taxon>
        <taxon>Neopterygii</taxon>
        <taxon>Teleostei</taxon>
        <taxon>Neoteleostei</taxon>
        <taxon>Acanthomorphata</taxon>
        <taxon>Eupercaria</taxon>
        <taxon>Perciformes</taxon>
        <taxon>Cottioidei</taxon>
        <taxon>Zoarcales</taxon>
        <taxon>Zoarcidae</taxon>
        <taxon>Zoarcinae</taxon>
        <taxon>Zoarces</taxon>
    </lineage>
</organism>
<evidence type="ECO:0000313" key="3">
    <source>
        <dbReference type="Proteomes" id="UP001488805"/>
    </source>
</evidence>
<sequence>MVSNTVSLPSIRFLWREIPNTLQSSSVANSTPKPIMLTTSPPSSKSIIPGLCFQDSPPSSCHSPECNRFIQKPESLEPVVSF</sequence>
<dbReference type="Proteomes" id="UP001488805">
    <property type="component" value="Unassembled WGS sequence"/>
</dbReference>
<accession>A0AAW1EUA7</accession>
<comment type="caution">
    <text evidence="2">The sequence shown here is derived from an EMBL/GenBank/DDBJ whole genome shotgun (WGS) entry which is preliminary data.</text>
</comment>
<name>A0AAW1EUA7_ZOAVI</name>
<dbReference type="AlphaFoldDB" id="A0AAW1EUA7"/>
<reference evidence="2 3" key="1">
    <citation type="journal article" date="2024" name="Genome Biol. Evol.">
        <title>Chromosome-level genome assembly of the viviparous eelpout Zoarces viviparus.</title>
        <authorList>
            <person name="Fuhrmann N."/>
            <person name="Brasseur M.V."/>
            <person name="Bakowski C.E."/>
            <person name="Podsiadlowski L."/>
            <person name="Prost S."/>
            <person name="Krehenwinkel H."/>
            <person name="Mayer C."/>
        </authorList>
    </citation>
    <scope>NUCLEOTIDE SEQUENCE [LARGE SCALE GENOMIC DNA]</scope>
    <source>
        <strain evidence="2">NO-MEL_2022_Ind0_liver</strain>
    </source>
</reference>
<evidence type="ECO:0000313" key="2">
    <source>
        <dbReference type="EMBL" id="KAK9525812.1"/>
    </source>
</evidence>
<evidence type="ECO:0000256" key="1">
    <source>
        <dbReference type="SAM" id="MobiDB-lite"/>
    </source>
</evidence>